<evidence type="ECO:0000313" key="1">
    <source>
        <dbReference type="EMBL" id="EDP30967.1"/>
    </source>
</evidence>
<sequence length="72" mass="8615">MAVKRNEFNRYTKDMKSDNNLLIIKERKNVNKLDSYEKKGDCQQECRLNENKESPKFMKDEEAKETITIVDK</sequence>
<organism evidence="1">
    <name type="scientific">Brugia malayi</name>
    <name type="common">Filarial nematode worm</name>
    <dbReference type="NCBI Taxonomy" id="6279"/>
    <lineage>
        <taxon>Eukaryota</taxon>
        <taxon>Metazoa</taxon>
        <taxon>Ecdysozoa</taxon>
        <taxon>Nematoda</taxon>
        <taxon>Chromadorea</taxon>
        <taxon>Rhabditida</taxon>
        <taxon>Spirurina</taxon>
        <taxon>Spiruromorpha</taxon>
        <taxon>Filarioidea</taxon>
        <taxon>Onchocercidae</taxon>
        <taxon>Brugia</taxon>
    </lineage>
</organism>
<gene>
    <name evidence="1" type="ORF">Bm1_43775</name>
</gene>
<name>A8Q626_BRUMA</name>
<accession>A8Q626</accession>
<dbReference type="EMBL" id="DS239416">
    <property type="protein sequence ID" value="EDP30967.1"/>
    <property type="molecule type" value="Genomic_DNA"/>
</dbReference>
<reference evidence="1" key="1">
    <citation type="journal article" date="2007" name="Science">
        <title>Draft genome of the filarial nematode parasite Brugia malayi.</title>
        <authorList>
            <person name="Ghedin E."/>
            <person name="Wang S."/>
            <person name="Spiro D."/>
            <person name="Caler E."/>
            <person name="Zhao Q."/>
            <person name="Crabtree J."/>
            <person name="Allen J.E."/>
            <person name="Delcher A.L."/>
            <person name="Guiliano D.B."/>
            <person name="Miranda-Saavedra D."/>
            <person name="Angiuoli S.V."/>
            <person name="Creasy T."/>
            <person name="Amedeo P."/>
            <person name="Haas B."/>
            <person name="El-Sayed N.M."/>
            <person name="Wortman J.R."/>
            <person name="Feldblyum T."/>
            <person name="Tallon L."/>
            <person name="Schatz M."/>
            <person name="Shumway M."/>
            <person name="Koo H."/>
            <person name="Salzberg S.L."/>
            <person name="Schobel S."/>
            <person name="Pertea M."/>
            <person name="Pop M."/>
            <person name="White O."/>
            <person name="Barton G.J."/>
            <person name="Carlow C.K."/>
            <person name="Crawford M.J."/>
            <person name="Daub J."/>
            <person name="Dimmic M.W."/>
            <person name="Estes C.F."/>
            <person name="Foster J.M."/>
            <person name="Ganatra M."/>
            <person name="Gregory W.F."/>
            <person name="Johnson N.M."/>
            <person name="Jin J."/>
            <person name="Komuniecki R."/>
            <person name="Korf I."/>
            <person name="Kumar S."/>
            <person name="Laney S."/>
            <person name="Li B.W."/>
            <person name="Li W."/>
            <person name="Lindblom T.H."/>
            <person name="Lustigman S."/>
            <person name="Ma D."/>
            <person name="Maina C.V."/>
            <person name="Martin D.M."/>
            <person name="McCarter J.P."/>
            <person name="McReynolds L."/>
            <person name="Mitreva M."/>
            <person name="Nutman T.B."/>
            <person name="Parkinson J."/>
            <person name="Peregrin-Alvarez J.M."/>
            <person name="Poole C."/>
            <person name="Ren Q."/>
            <person name="Saunders L."/>
            <person name="Sluder A.E."/>
            <person name="Smith K."/>
            <person name="Stanke M."/>
            <person name="Unnasch T.R."/>
            <person name="Ware J."/>
            <person name="Wei A.D."/>
            <person name="Weil G."/>
            <person name="Williams D.J."/>
            <person name="Zhang Y."/>
            <person name="Williams S.A."/>
            <person name="Fraser-Liggett C."/>
            <person name="Slatko B."/>
            <person name="Blaxter M.L."/>
            <person name="Scott A.L."/>
        </authorList>
    </citation>
    <scope>NUCLEOTIDE SEQUENCE [LARGE SCALE GENOMIC DNA]</scope>
</reference>
<proteinExistence type="predicted"/>
<dbReference type="AlphaFoldDB" id="A8Q626"/>
<protein>
    <submittedName>
        <fullName evidence="1">Uncharacterized protein</fullName>
    </submittedName>
</protein>